<reference evidence="2 3" key="1">
    <citation type="submission" date="2022-06" db="EMBL/GenBank/DDBJ databases">
        <title>New Species of the Genus Actinoplanes, ActinopZanes ferrugineus.</title>
        <authorList>
            <person name="Ding P."/>
        </authorList>
    </citation>
    <scope>NUCLEOTIDE SEQUENCE [LARGE SCALE GENOMIC DNA]</scope>
    <source>
        <strain evidence="2 3">TRM88003</strain>
    </source>
</reference>
<organism evidence="2 3">
    <name type="scientific">Paractinoplanes aksuensis</name>
    <dbReference type="NCBI Taxonomy" id="2939490"/>
    <lineage>
        <taxon>Bacteria</taxon>
        <taxon>Bacillati</taxon>
        <taxon>Actinomycetota</taxon>
        <taxon>Actinomycetes</taxon>
        <taxon>Micromonosporales</taxon>
        <taxon>Micromonosporaceae</taxon>
        <taxon>Paractinoplanes</taxon>
    </lineage>
</organism>
<evidence type="ECO:0000256" key="1">
    <source>
        <dbReference type="SAM" id="Phobius"/>
    </source>
</evidence>
<proteinExistence type="predicted"/>
<feature type="transmembrane region" description="Helical" evidence="1">
    <location>
        <begin position="36"/>
        <end position="53"/>
    </location>
</feature>
<gene>
    <name evidence="2" type="ORF">M1L60_06030</name>
</gene>
<keyword evidence="1" id="KW-0472">Membrane</keyword>
<accession>A0ABT1DH65</accession>
<keyword evidence="1" id="KW-0812">Transmembrane</keyword>
<sequence length="92" mass="9878">MDYAWFSVVALPANATGLIGSIMLAVSCFRERTVPRWLAVATALVWPTSIILSRAGGNLVAGVVWGITGWLLVLGARRTAEESPDVRYMVTG</sequence>
<protein>
    <submittedName>
        <fullName evidence="2">Uncharacterized protein</fullName>
    </submittedName>
</protein>
<comment type="caution">
    <text evidence="2">The sequence shown here is derived from an EMBL/GenBank/DDBJ whole genome shotgun (WGS) entry which is preliminary data.</text>
</comment>
<feature type="transmembrane region" description="Helical" evidence="1">
    <location>
        <begin position="6"/>
        <end position="29"/>
    </location>
</feature>
<evidence type="ECO:0000313" key="3">
    <source>
        <dbReference type="Proteomes" id="UP001523369"/>
    </source>
</evidence>
<keyword evidence="3" id="KW-1185">Reference proteome</keyword>
<feature type="transmembrane region" description="Helical" evidence="1">
    <location>
        <begin position="59"/>
        <end position="77"/>
    </location>
</feature>
<dbReference type="Proteomes" id="UP001523369">
    <property type="component" value="Unassembled WGS sequence"/>
</dbReference>
<dbReference type="EMBL" id="JAMYJR010000003">
    <property type="protein sequence ID" value="MCO8270150.1"/>
    <property type="molecule type" value="Genomic_DNA"/>
</dbReference>
<evidence type="ECO:0000313" key="2">
    <source>
        <dbReference type="EMBL" id="MCO8270150.1"/>
    </source>
</evidence>
<name>A0ABT1DH65_9ACTN</name>
<keyword evidence="1" id="KW-1133">Transmembrane helix</keyword>
<dbReference type="RefSeq" id="WP_253236274.1">
    <property type="nucleotide sequence ID" value="NZ_JAMYJR010000003.1"/>
</dbReference>